<evidence type="ECO:0000256" key="1">
    <source>
        <dbReference type="ARBA" id="ARBA00004496"/>
    </source>
</evidence>
<dbReference type="NCBIfam" id="TIGR00057">
    <property type="entry name" value="L-threonylcarbamoyladenylate synthase"/>
    <property type="match status" value="1"/>
</dbReference>
<name>A9DIB5_9FLAO</name>
<dbReference type="STRING" id="391587.KAOT1_11667"/>
<sequence>MTEEIQKTFDELQLGNTILYPTDTVWGLGCDATNSEAVAKIYQLKNREESKALICLVSDIRMLERYVENIPDVTYDLLEAANRPTTIIYDNPVGIAKNLVAADNTLAIRIPDDKFCQKLIRKFKRPIVSTSANISGQPTPKSFDEISNEIKTNVDYIVNLKDDKKAVKPSTIIQLRSNGEIKIIRS</sequence>
<evidence type="ECO:0000256" key="6">
    <source>
        <dbReference type="ARBA" id="ARBA00022694"/>
    </source>
</evidence>
<keyword evidence="7" id="KW-0548">Nucleotidyltransferase</keyword>
<dbReference type="GO" id="GO:0000049">
    <property type="term" value="F:tRNA binding"/>
    <property type="evidence" value="ECO:0007669"/>
    <property type="project" value="TreeGrafter"/>
</dbReference>
<dbReference type="InterPro" id="IPR017945">
    <property type="entry name" value="DHBP_synth_RibB-like_a/b_dom"/>
</dbReference>
<dbReference type="InterPro" id="IPR050156">
    <property type="entry name" value="TC-AMP_synthase_SUA5"/>
</dbReference>
<keyword evidence="8" id="KW-0547">Nucleotide-binding</keyword>
<evidence type="ECO:0000256" key="2">
    <source>
        <dbReference type="ARBA" id="ARBA00007663"/>
    </source>
</evidence>
<organism evidence="13 14">
    <name type="scientific">Kordia algicida OT-1</name>
    <dbReference type="NCBI Taxonomy" id="391587"/>
    <lineage>
        <taxon>Bacteria</taxon>
        <taxon>Pseudomonadati</taxon>
        <taxon>Bacteroidota</taxon>
        <taxon>Flavobacteriia</taxon>
        <taxon>Flavobacteriales</taxon>
        <taxon>Flavobacteriaceae</taxon>
        <taxon>Kordia</taxon>
    </lineage>
</organism>
<dbReference type="SUPFAM" id="SSF55821">
    <property type="entry name" value="YrdC/RibB"/>
    <property type="match status" value="1"/>
</dbReference>
<dbReference type="PANTHER" id="PTHR17490:SF16">
    <property type="entry name" value="THREONYLCARBAMOYL-AMP SYNTHASE"/>
    <property type="match status" value="1"/>
</dbReference>
<evidence type="ECO:0000256" key="3">
    <source>
        <dbReference type="ARBA" id="ARBA00012584"/>
    </source>
</evidence>
<dbReference type="GO" id="GO:0005737">
    <property type="term" value="C:cytoplasm"/>
    <property type="evidence" value="ECO:0007669"/>
    <property type="project" value="UniProtKB-SubCell"/>
</dbReference>
<keyword evidence="9" id="KW-0067">ATP-binding</keyword>
<evidence type="ECO:0000256" key="7">
    <source>
        <dbReference type="ARBA" id="ARBA00022695"/>
    </source>
</evidence>
<dbReference type="PROSITE" id="PS51163">
    <property type="entry name" value="YRDC"/>
    <property type="match status" value="1"/>
</dbReference>
<keyword evidence="6" id="KW-0819">tRNA processing</keyword>
<dbReference type="Gene3D" id="3.90.870.10">
    <property type="entry name" value="DHBP synthase"/>
    <property type="match status" value="1"/>
</dbReference>
<keyword evidence="4" id="KW-0963">Cytoplasm</keyword>
<dbReference type="Proteomes" id="UP000002945">
    <property type="component" value="Unassembled WGS sequence"/>
</dbReference>
<dbReference type="AlphaFoldDB" id="A9DIB5"/>
<dbReference type="GO" id="GO:0006450">
    <property type="term" value="P:regulation of translational fidelity"/>
    <property type="evidence" value="ECO:0007669"/>
    <property type="project" value="TreeGrafter"/>
</dbReference>
<comment type="caution">
    <text evidence="13">The sequence shown here is derived from an EMBL/GenBank/DDBJ whole genome shotgun (WGS) entry which is preliminary data.</text>
</comment>
<keyword evidence="5" id="KW-0808">Transferase</keyword>
<dbReference type="RefSeq" id="WP_007094883.1">
    <property type="nucleotide sequence ID" value="NZ_CP142125.1"/>
</dbReference>
<accession>A9DIB5</accession>
<evidence type="ECO:0000256" key="11">
    <source>
        <dbReference type="ARBA" id="ARBA00048366"/>
    </source>
</evidence>
<dbReference type="GO" id="GO:0061710">
    <property type="term" value="F:L-threonylcarbamoyladenylate synthase"/>
    <property type="evidence" value="ECO:0007669"/>
    <property type="project" value="UniProtKB-EC"/>
</dbReference>
<evidence type="ECO:0000256" key="8">
    <source>
        <dbReference type="ARBA" id="ARBA00022741"/>
    </source>
</evidence>
<dbReference type="HOGENOM" id="CLU_031397_3_2_10"/>
<evidence type="ECO:0000313" key="13">
    <source>
        <dbReference type="EMBL" id="EDP97869.1"/>
    </source>
</evidence>
<feature type="domain" description="YrdC-like" evidence="12">
    <location>
        <begin position="2"/>
        <end position="186"/>
    </location>
</feature>
<dbReference type="eggNOG" id="COG0009">
    <property type="taxonomic scope" value="Bacteria"/>
</dbReference>
<evidence type="ECO:0000313" key="14">
    <source>
        <dbReference type="Proteomes" id="UP000002945"/>
    </source>
</evidence>
<comment type="subcellular location">
    <subcellularLocation>
        <location evidence="1">Cytoplasm</location>
    </subcellularLocation>
</comment>
<keyword evidence="14" id="KW-1185">Reference proteome</keyword>
<dbReference type="Pfam" id="PF01300">
    <property type="entry name" value="Sua5_yciO_yrdC"/>
    <property type="match status" value="1"/>
</dbReference>
<evidence type="ECO:0000259" key="12">
    <source>
        <dbReference type="PROSITE" id="PS51163"/>
    </source>
</evidence>
<dbReference type="GO" id="GO:0005524">
    <property type="term" value="F:ATP binding"/>
    <property type="evidence" value="ECO:0007669"/>
    <property type="project" value="UniProtKB-KW"/>
</dbReference>
<dbReference type="EMBL" id="ABIB01000001">
    <property type="protein sequence ID" value="EDP97869.1"/>
    <property type="molecule type" value="Genomic_DNA"/>
</dbReference>
<comment type="similarity">
    <text evidence="2">Belongs to the SUA5 family.</text>
</comment>
<dbReference type="OrthoDB" id="9814580at2"/>
<comment type="catalytic activity">
    <reaction evidence="11">
        <text>L-threonine + hydrogencarbonate + ATP = L-threonylcarbamoyladenylate + diphosphate + H2O</text>
        <dbReference type="Rhea" id="RHEA:36407"/>
        <dbReference type="ChEBI" id="CHEBI:15377"/>
        <dbReference type="ChEBI" id="CHEBI:17544"/>
        <dbReference type="ChEBI" id="CHEBI:30616"/>
        <dbReference type="ChEBI" id="CHEBI:33019"/>
        <dbReference type="ChEBI" id="CHEBI:57926"/>
        <dbReference type="ChEBI" id="CHEBI:73682"/>
        <dbReference type="EC" id="2.7.7.87"/>
    </reaction>
</comment>
<dbReference type="InterPro" id="IPR006070">
    <property type="entry name" value="Sua5-like_dom"/>
</dbReference>
<dbReference type="PANTHER" id="PTHR17490">
    <property type="entry name" value="SUA5"/>
    <property type="match status" value="1"/>
</dbReference>
<evidence type="ECO:0000256" key="9">
    <source>
        <dbReference type="ARBA" id="ARBA00022840"/>
    </source>
</evidence>
<dbReference type="EC" id="2.7.7.87" evidence="3"/>
<proteinExistence type="inferred from homology"/>
<reference evidence="13 14" key="1">
    <citation type="journal article" date="2011" name="J. Bacteriol.">
        <title>Genome sequence of the algicidal bacterium Kordia algicida OT-1.</title>
        <authorList>
            <person name="Lee H.S."/>
            <person name="Kang S.G."/>
            <person name="Kwon K.K."/>
            <person name="Lee J.H."/>
            <person name="Kim S.J."/>
        </authorList>
    </citation>
    <scope>NUCLEOTIDE SEQUENCE [LARGE SCALE GENOMIC DNA]</scope>
    <source>
        <strain evidence="13 14">OT-1</strain>
    </source>
</reference>
<dbReference type="GO" id="GO:0008033">
    <property type="term" value="P:tRNA processing"/>
    <property type="evidence" value="ECO:0007669"/>
    <property type="project" value="UniProtKB-KW"/>
</dbReference>
<protein>
    <recommendedName>
        <fullName evidence="10">L-threonylcarbamoyladenylate synthase</fullName>
        <ecNumber evidence="3">2.7.7.87</ecNumber>
    </recommendedName>
    <alternativeName>
        <fullName evidence="10">L-threonylcarbamoyladenylate synthase</fullName>
    </alternativeName>
</protein>
<evidence type="ECO:0000256" key="10">
    <source>
        <dbReference type="ARBA" id="ARBA00029774"/>
    </source>
</evidence>
<evidence type="ECO:0000256" key="4">
    <source>
        <dbReference type="ARBA" id="ARBA00022490"/>
    </source>
</evidence>
<gene>
    <name evidence="13" type="ORF">KAOT1_11667</name>
</gene>
<dbReference type="GO" id="GO:0003725">
    <property type="term" value="F:double-stranded RNA binding"/>
    <property type="evidence" value="ECO:0007669"/>
    <property type="project" value="InterPro"/>
</dbReference>
<evidence type="ECO:0000256" key="5">
    <source>
        <dbReference type="ARBA" id="ARBA00022679"/>
    </source>
</evidence>